<evidence type="ECO:0000256" key="4">
    <source>
        <dbReference type="SAM" id="MobiDB-lite"/>
    </source>
</evidence>
<dbReference type="Gene3D" id="1.25.40.20">
    <property type="entry name" value="Ankyrin repeat-containing domain"/>
    <property type="match status" value="5"/>
</dbReference>
<accession>A0A7J6KYZ0</accession>
<proteinExistence type="predicted"/>
<dbReference type="InterPro" id="IPR002110">
    <property type="entry name" value="Ankyrin_rpt"/>
</dbReference>
<evidence type="ECO:0000313" key="5">
    <source>
        <dbReference type="EMBL" id="KAF4652127.1"/>
    </source>
</evidence>
<feature type="repeat" description="ANK" evidence="3">
    <location>
        <begin position="1067"/>
        <end position="1099"/>
    </location>
</feature>
<keyword evidence="2 3" id="KW-0040">ANK repeat</keyword>
<keyword evidence="1" id="KW-0677">Repeat</keyword>
<dbReference type="SMART" id="SM00248">
    <property type="entry name" value="ANK"/>
    <property type="match status" value="9"/>
</dbReference>
<organism evidence="5 6">
    <name type="scientific">Perkinsus olseni</name>
    <name type="common">Perkinsus atlanticus</name>
    <dbReference type="NCBI Taxonomy" id="32597"/>
    <lineage>
        <taxon>Eukaryota</taxon>
        <taxon>Sar</taxon>
        <taxon>Alveolata</taxon>
        <taxon>Perkinsozoa</taxon>
        <taxon>Perkinsea</taxon>
        <taxon>Perkinsida</taxon>
        <taxon>Perkinsidae</taxon>
        <taxon>Perkinsus</taxon>
    </lineage>
</organism>
<feature type="repeat" description="ANK" evidence="3">
    <location>
        <begin position="812"/>
        <end position="845"/>
    </location>
</feature>
<dbReference type="Proteomes" id="UP000570595">
    <property type="component" value="Unassembled WGS sequence"/>
</dbReference>
<evidence type="ECO:0000256" key="3">
    <source>
        <dbReference type="PROSITE-ProRule" id="PRU00023"/>
    </source>
</evidence>
<protein>
    <submittedName>
        <fullName evidence="5">Uncharacterized protein</fullName>
    </submittedName>
</protein>
<sequence length="1853" mass="202781">MTSAAALLNQGAGAGVLLIGTHVPINYNGFLHILWKKTNTRQVIADAHRMCPRLFGKSPLTSWLTLGWQWVFQRQAEEQLRKLAAASNMLRAEPTLSALPVTDPMREHVRRVMEAAERGDIYHQLEFYSIPAARVDRAYYIAGTTEPGVGHRGYYPFEDSFRLSTEPVSSHTELMQLARAKGLALRVHMIANVRQTYWVEGRNGEKVFGSRDFVDHRTLSGKGLASHSFAFECALEAEGVQQISDDTLPPGVPRMKPVSGEANPWRIADANGVITTGGVYSQWCVVFMHTMHCIASGCRWRNLWELSVIPTNPCMEPAFPESLRRESVLSCSTVVEMSLLLGRPSLAEFVPWMHLVNKLSANASCGVVSELHEIAPSLFKKTRFSKWFHTGWQKGVIQDAHYCFQRLSSLANSGVNDEDQLSCFTPAMEEHIRSVLAEARRGDIQHSFEIHKFAGSRVDKQFWIAGTKETNPQLDLFRLYGNRFCTEQRHIFRDALQLARESGLVARMHVVVSMRQSYWVEDRHGEALIGSRTVPDPSADESGPVAEHMVIMEAGMVYEPDPANPSGDNFVPITESGRIWRMADVNEVVPVKPVIEGGRMHIYWKRRTRSSLKLPSGDSVEAEKPPPPAKVYERRLDKTGAIGACNNLNSVALDKVLHEVDPEEIAQCHDEFGWSLAMIAAHHSGEKGESLLRVLARHDGLHRAVAAEGPHQKQHPPHMLIEAPGGEEQVTALAVASRRGDTTMAKLLMELKADVGRSDCRGWTPLHWAAMQGHDDCVRLLAGTIRNSPRASTALQPDSYDHGDGVDTQDLDGQTSLHWAARLGKLSAVLILAGEFGCRLDIEDCWGQTPVEAVDHQLKTIEWLQAASRVNRELLRLARINNIEAMKRLVAAGVVEDNDVPSTEDHSPSDADAIEYGADDHTRWAGILKSTLEGSMDGVKLLIARGADPRVAVDLLSLSGEQSEELATTTNKRTLHKIRTKLINLAEASEKLMDIVKTCGVSEEQQEAQLGPLRECLEVGACPDTLDDDPDGRRMSALMWTCLRGLSMLARTLLRAGARTNIRERVRGWTAMHFAAASGHSDICAMIIEAGARTGIKAAHDVSFAGDTLLSLAIESNDRLTTKLAIDTLEPSNRTLLTAANLNTAKQYTALLYAAHCGATESCVEILSRKAFTSPSPPSARSSVGGSSGATQPRENTVTWSHPIHHADTRGMNAILVACAAGFVEAAQAIYCHTAAEGERDTALTATDEEGRSALMLLIGAPGVTAVGLRTFLKILSDVPRGDGVDHLKYADDSQGWTALMHCAKVGRSDMADLLICAGGSCSQRDAEGRTASDIAKQAGNHELSQSLLPAARNKKKESMRRASLTLDGASALKGRRGSASSSMGKSAFLGVRLENLPSDMEQEELAKWLAGKKGIRFTECKVLACPITLKPRGFAFVRAADMTGVAQLMDLQGASLRDLGGSRRLRVIRDSGAPCGTSTWTMDDLPSLKSLAIGTAVRSIMTAELMALDVPLLRNILDFILFDLADVEPPDSDQRPVTMKIASVFDDDDSEARRPYRPPGIALANRRLSCLALGCAVRRQRELEDMRSSEAWQRAGDLLKRYKQALEEIIEVARDSPFGIVLEGREEFADVFHRSPELQLAYLLRSRGKALSEMLDGMFHYLSPLVAFWAQTDEDCKELELFFNTGTIGGCSLIADLSRPMTTPSLDNRTRITSVTIDHAALGLVPENRFKSRLASSLSLLTRGRLPHALCASVVVAAVACAYQKINSLRQQTSTLAIQLEEIHPTSELERSVPSRGVASRLVAAATNSGATKVAAAAAMMWMLRLRVSAGGSVQLRGGPHIKAKFGVSRPS</sequence>
<dbReference type="EMBL" id="JABAHT010000758">
    <property type="protein sequence ID" value="KAF4652127.1"/>
    <property type="molecule type" value="Genomic_DNA"/>
</dbReference>
<dbReference type="PROSITE" id="PS50088">
    <property type="entry name" value="ANK_REPEAT"/>
    <property type="match status" value="3"/>
</dbReference>
<dbReference type="OrthoDB" id="432205at2759"/>
<evidence type="ECO:0000256" key="1">
    <source>
        <dbReference type="ARBA" id="ARBA00022737"/>
    </source>
</evidence>
<name>A0A7J6KYZ0_PEROL</name>
<comment type="caution">
    <text evidence="5">The sequence shown here is derived from an EMBL/GenBank/DDBJ whole genome shotgun (WGS) entry which is preliminary data.</text>
</comment>
<dbReference type="SUPFAM" id="SSF48403">
    <property type="entry name" value="Ankyrin repeat"/>
    <property type="match status" value="2"/>
</dbReference>
<dbReference type="PANTHER" id="PTHR24198">
    <property type="entry name" value="ANKYRIN REPEAT AND PROTEIN KINASE DOMAIN-CONTAINING PROTEIN"/>
    <property type="match status" value="1"/>
</dbReference>
<feature type="repeat" description="ANK" evidence="3">
    <location>
        <begin position="761"/>
        <end position="781"/>
    </location>
</feature>
<dbReference type="PRINTS" id="PR01415">
    <property type="entry name" value="ANKYRIN"/>
</dbReference>
<dbReference type="InterPro" id="IPR036770">
    <property type="entry name" value="Ankyrin_rpt-contain_sf"/>
</dbReference>
<feature type="region of interest" description="Disordered" evidence="4">
    <location>
        <begin position="1173"/>
        <end position="1196"/>
    </location>
</feature>
<dbReference type="PROSITE" id="PS50297">
    <property type="entry name" value="ANK_REP_REGION"/>
    <property type="match status" value="2"/>
</dbReference>
<reference evidence="5 6" key="1">
    <citation type="submission" date="2020-04" db="EMBL/GenBank/DDBJ databases">
        <title>Perkinsus olseni comparative genomics.</title>
        <authorList>
            <person name="Bogema D.R."/>
        </authorList>
    </citation>
    <scope>NUCLEOTIDE SEQUENCE [LARGE SCALE GENOMIC DNA]</scope>
    <source>
        <strain evidence="5">ATCC PRA-179</strain>
    </source>
</reference>
<gene>
    <name evidence="5" type="ORF">FOZ61_009895</name>
</gene>
<evidence type="ECO:0000313" key="6">
    <source>
        <dbReference type="Proteomes" id="UP000570595"/>
    </source>
</evidence>
<dbReference type="Pfam" id="PF12796">
    <property type="entry name" value="Ank_2"/>
    <property type="match status" value="2"/>
</dbReference>
<dbReference type="PANTHER" id="PTHR24198:SF165">
    <property type="entry name" value="ANKYRIN REPEAT-CONTAINING PROTEIN-RELATED"/>
    <property type="match status" value="1"/>
</dbReference>
<dbReference type="Pfam" id="PF00023">
    <property type="entry name" value="Ank"/>
    <property type="match status" value="1"/>
</dbReference>
<evidence type="ECO:0000256" key="2">
    <source>
        <dbReference type="ARBA" id="ARBA00023043"/>
    </source>
</evidence>